<feature type="compositionally biased region" description="Polar residues" evidence="1">
    <location>
        <begin position="26"/>
        <end position="36"/>
    </location>
</feature>
<gene>
    <name evidence="2" type="ORF">Pmani_028748</name>
</gene>
<protein>
    <submittedName>
        <fullName evidence="2">Uncharacterized protein</fullName>
    </submittedName>
</protein>
<comment type="caution">
    <text evidence="2">The sequence shown here is derived from an EMBL/GenBank/DDBJ whole genome shotgun (WGS) entry which is preliminary data.</text>
</comment>
<reference evidence="2" key="1">
    <citation type="submission" date="2023-11" db="EMBL/GenBank/DDBJ databases">
        <title>Genome assemblies of two species of porcelain crab, Petrolisthes cinctipes and Petrolisthes manimaculis (Anomura: Porcellanidae).</title>
        <authorList>
            <person name="Angst P."/>
        </authorList>
    </citation>
    <scope>NUCLEOTIDE SEQUENCE</scope>
    <source>
        <strain evidence="2">PB745_02</strain>
        <tissue evidence="2">Gill</tissue>
    </source>
</reference>
<feature type="region of interest" description="Disordered" evidence="1">
    <location>
        <begin position="1"/>
        <end position="36"/>
    </location>
</feature>
<organism evidence="2 3">
    <name type="scientific">Petrolisthes manimaculis</name>
    <dbReference type="NCBI Taxonomy" id="1843537"/>
    <lineage>
        <taxon>Eukaryota</taxon>
        <taxon>Metazoa</taxon>
        <taxon>Ecdysozoa</taxon>
        <taxon>Arthropoda</taxon>
        <taxon>Crustacea</taxon>
        <taxon>Multicrustacea</taxon>
        <taxon>Malacostraca</taxon>
        <taxon>Eumalacostraca</taxon>
        <taxon>Eucarida</taxon>
        <taxon>Decapoda</taxon>
        <taxon>Pleocyemata</taxon>
        <taxon>Anomura</taxon>
        <taxon>Galatheoidea</taxon>
        <taxon>Porcellanidae</taxon>
        <taxon>Petrolisthes</taxon>
    </lineage>
</organism>
<feature type="region of interest" description="Disordered" evidence="1">
    <location>
        <begin position="88"/>
        <end position="114"/>
    </location>
</feature>
<name>A0AAE1TUJ5_9EUCA</name>
<dbReference type="Proteomes" id="UP001292094">
    <property type="component" value="Unassembled WGS sequence"/>
</dbReference>
<evidence type="ECO:0000256" key="1">
    <source>
        <dbReference type="SAM" id="MobiDB-lite"/>
    </source>
</evidence>
<proteinExistence type="predicted"/>
<keyword evidence="3" id="KW-1185">Reference proteome</keyword>
<evidence type="ECO:0000313" key="2">
    <source>
        <dbReference type="EMBL" id="KAK4298938.1"/>
    </source>
</evidence>
<sequence length="129" mass="14774">MTGDDKRMLEEEDVRVAMSRGESGFGESQETDQQPHSVKCWNSCLMRNSEMHTMMIASQPSLKADFEFLTLVDSEEYIFFVCFRYDESQKSPPNQTKVKTGETVNGYVPGDGPRAASYLEIQQQQQQHH</sequence>
<accession>A0AAE1TUJ5</accession>
<dbReference type="AlphaFoldDB" id="A0AAE1TUJ5"/>
<evidence type="ECO:0000313" key="3">
    <source>
        <dbReference type="Proteomes" id="UP001292094"/>
    </source>
</evidence>
<dbReference type="EMBL" id="JAWZYT010003333">
    <property type="protein sequence ID" value="KAK4298938.1"/>
    <property type="molecule type" value="Genomic_DNA"/>
</dbReference>